<keyword evidence="2" id="KW-1185">Reference proteome</keyword>
<dbReference type="KEGG" id="jda:BW727_100655"/>
<sequence>MYDQNVKMIIYEVRLHTEVLLKSNKLLLYEKNAFKEEMSYVRTQ</sequence>
<protein>
    <submittedName>
        <fullName evidence="1">Uncharacterized protein</fullName>
    </submittedName>
</protein>
<name>A0A1S6INE9_9LACT</name>
<reference evidence="1 2" key="1">
    <citation type="journal article" date="2014" name="Int. J. Syst. Evol. Microbiol.">
        <title>Jeotgalibaca dankookensis gen. nov., sp. nov., a member of the family Carnobacteriaceae, isolated from seujeot (Korean traditional food).</title>
        <authorList>
            <person name="Lee D.G."/>
            <person name="Trujillo M.E."/>
            <person name="Kang H."/>
            <person name="Ahn T.Y."/>
        </authorList>
    </citation>
    <scope>NUCLEOTIDE SEQUENCE [LARGE SCALE GENOMIC DNA]</scope>
    <source>
        <strain evidence="1 2">EX-07</strain>
    </source>
</reference>
<accession>A0A1S6INE9</accession>
<dbReference type="Proteomes" id="UP000188993">
    <property type="component" value="Chromosome"/>
</dbReference>
<organism evidence="1 2">
    <name type="scientific">Jeotgalibaca dankookensis</name>
    <dbReference type="NCBI Taxonomy" id="708126"/>
    <lineage>
        <taxon>Bacteria</taxon>
        <taxon>Bacillati</taxon>
        <taxon>Bacillota</taxon>
        <taxon>Bacilli</taxon>
        <taxon>Lactobacillales</taxon>
        <taxon>Carnobacteriaceae</taxon>
        <taxon>Jeotgalibaca</taxon>
    </lineage>
</organism>
<dbReference type="EMBL" id="CP019728">
    <property type="protein sequence ID" value="AQS53048.1"/>
    <property type="molecule type" value="Genomic_DNA"/>
</dbReference>
<evidence type="ECO:0000313" key="2">
    <source>
        <dbReference type="Proteomes" id="UP000188993"/>
    </source>
</evidence>
<dbReference type="AlphaFoldDB" id="A0A1S6INE9"/>
<gene>
    <name evidence="1" type="ORF">BW727_100655</name>
</gene>
<evidence type="ECO:0000313" key="1">
    <source>
        <dbReference type="EMBL" id="AQS53048.1"/>
    </source>
</evidence>
<proteinExistence type="predicted"/>